<sequence>MTLTATKFTPEVMLSAPRRTPGVPNSSGKLALYSVSTYSFQDHKRTSQIRVLVIGSAASYTLVEDASASEPVWLSDEEYLHLKSGDNGTTTLIVRHIKSDSERNPYEAGSINGPISNVKVKKLSNGAIAFACSALSTPGGEIFNPKAEKKPQSTARVYTSLFVRHWDTWNTENTSAIYYGLLEQKDGKYSLRGNKLTSALAGTRLESPVPPFGGTGDFDIGPEGLVFVAKDPELDPALYTKTDLYFVPLKDFTESSAGSPRIVKTPGLDGYSNSPVFSPCGRKVAFTRMRSNQYESDKPRLLLVPDIRSPDQVEEFYATAEGAGGWDSRPESILWSHDGSKLYVTAEHHARTLIFELPSAPSRATSLPTPLQTPDGSVSSVYLLADDSDALFATTTSLIDNSCYSIVHPSSSSSPRVISSASKQGKSFGLSRSSVDSITFRGAGAYDVHALVMRPSSFSQDTDTDKDDGNHQKPTKTKKYPLCMLIHGGPQGAWLDAWSTRWNPAVFAEQGYVVVCPNPTGSTGYGMALQDGIRGEWGGRPYNDLVKCFEWVVSNMPEVDGSRAVALGASYGGYMINWIQGQPLGRKFKALVCHDGVFSTLSQWSSEELFFPIHDFGGTLWDNRDGYEKWDPAMFLSEWATPQLIIHSELDYRLPITEGLAAFNVLQARKVPSKLLMFPDENHWVLKPENSLVWHREVLGWINKYSGVEDEQLAEQTARLSVE</sequence>
<dbReference type="AlphaFoldDB" id="A0AAJ0H0J3"/>
<evidence type="ECO:0000256" key="6">
    <source>
        <dbReference type="ARBA" id="ARBA00032829"/>
    </source>
</evidence>
<keyword evidence="5" id="KW-0720">Serine protease</keyword>
<name>A0AAJ0H0J3_9PEZI</name>
<comment type="similarity">
    <text evidence="1">Belongs to the peptidase S9C family.</text>
</comment>
<dbReference type="Proteomes" id="UP001273166">
    <property type="component" value="Unassembled WGS sequence"/>
</dbReference>
<dbReference type="SUPFAM" id="SSF53474">
    <property type="entry name" value="alpha/beta-Hydrolases"/>
    <property type="match status" value="1"/>
</dbReference>
<protein>
    <recommendedName>
        <fullName evidence="6">Dipeptidyl-peptidase V</fullName>
    </recommendedName>
</protein>
<comment type="caution">
    <text evidence="9">The sequence shown here is derived from an EMBL/GenBank/DDBJ whole genome shotgun (WGS) entry which is preliminary data.</text>
</comment>
<evidence type="ECO:0000259" key="8">
    <source>
        <dbReference type="Pfam" id="PF00326"/>
    </source>
</evidence>
<evidence type="ECO:0000256" key="2">
    <source>
        <dbReference type="ARBA" id="ARBA00022670"/>
    </source>
</evidence>
<reference evidence="9" key="1">
    <citation type="journal article" date="2023" name="Mol. Phylogenet. Evol.">
        <title>Genome-scale phylogeny and comparative genomics of the fungal order Sordariales.</title>
        <authorList>
            <person name="Hensen N."/>
            <person name="Bonometti L."/>
            <person name="Westerberg I."/>
            <person name="Brannstrom I.O."/>
            <person name="Guillou S."/>
            <person name="Cros-Aarteil S."/>
            <person name="Calhoun S."/>
            <person name="Haridas S."/>
            <person name="Kuo A."/>
            <person name="Mondo S."/>
            <person name="Pangilinan J."/>
            <person name="Riley R."/>
            <person name="LaButti K."/>
            <person name="Andreopoulos B."/>
            <person name="Lipzen A."/>
            <person name="Chen C."/>
            <person name="Yan M."/>
            <person name="Daum C."/>
            <person name="Ng V."/>
            <person name="Clum A."/>
            <person name="Steindorff A."/>
            <person name="Ohm R.A."/>
            <person name="Martin F."/>
            <person name="Silar P."/>
            <person name="Natvig D.O."/>
            <person name="Lalanne C."/>
            <person name="Gautier V."/>
            <person name="Ament-Velasquez S.L."/>
            <person name="Kruys A."/>
            <person name="Hutchinson M.I."/>
            <person name="Powell A.J."/>
            <person name="Barry K."/>
            <person name="Miller A.N."/>
            <person name="Grigoriev I.V."/>
            <person name="Debuchy R."/>
            <person name="Gladieux P."/>
            <person name="Hiltunen Thoren M."/>
            <person name="Johannesson H."/>
        </authorList>
    </citation>
    <scope>NUCLEOTIDE SEQUENCE</scope>
    <source>
        <strain evidence="9">CBS 333.67</strain>
    </source>
</reference>
<evidence type="ECO:0000256" key="7">
    <source>
        <dbReference type="SAM" id="MobiDB-lite"/>
    </source>
</evidence>
<keyword evidence="2" id="KW-0645">Protease</keyword>
<dbReference type="Gene3D" id="3.40.50.1820">
    <property type="entry name" value="alpha/beta hydrolase"/>
    <property type="match status" value="1"/>
</dbReference>
<dbReference type="InterPro" id="IPR029058">
    <property type="entry name" value="AB_hydrolase_fold"/>
</dbReference>
<dbReference type="RefSeq" id="XP_062725388.1">
    <property type="nucleotide sequence ID" value="XM_062868229.1"/>
</dbReference>
<dbReference type="GO" id="GO:0004252">
    <property type="term" value="F:serine-type endopeptidase activity"/>
    <property type="evidence" value="ECO:0007669"/>
    <property type="project" value="TreeGrafter"/>
</dbReference>
<dbReference type="SUPFAM" id="SSF82171">
    <property type="entry name" value="DPP6 N-terminal domain-like"/>
    <property type="match status" value="1"/>
</dbReference>
<dbReference type="GeneID" id="87887058"/>
<evidence type="ECO:0000256" key="5">
    <source>
        <dbReference type="ARBA" id="ARBA00022825"/>
    </source>
</evidence>
<evidence type="ECO:0000256" key="1">
    <source>
        <dbReference type="ARBA" id="ARBA00010040"/>
    </source>
</evidence>
<dbReference type="InterPro" id="IPR001375">
    <property type="entry name" value="Peptidase_S9_cat"/>
</dbReference>
<feature type="domain" description="Peptidase S9 prolyl oligopeptidase catalytic" evidence="8">
    <location>
        <begin position="498"/>
        <end position="707"/>
    </location>
</feature>
<dbReference type="PANTHER" id="PTHR42776:SF13">
    <property type="entry name" value="DIPEPTIDYL-PEPTIDASE 5"/>
    <property type="match status" value="1"/>
</dbReference>
<reference evidence="9" key="2">
    <citation type="submission" date="2023-06" db="EMBL/GenBank/DDBJ databases">
        <authorList>
            <consortium name="Lawrence Berkeley National Laboratory"/>
            <person name="Mondo S.J."/>
            <person name="Hensen N."/>
            <person name="Bonometti L."/>
            <person name="Westerberg I."/>
            <person name="Brannstrom I.O."/>
            <person name="Guillou S."/>
            <person name="Cros-Aarteil S."/>
            <person name="Calhoun S."/>
            <person name="Haridas S."/>
            <person name="Kuo A."/>
            <person name="Pangilinan J."/>
            <person name="Riley R."/>
            <person name="Labutti K."/>
            <person name="Andreopoulos B."/>
            <person name="Lipzen A."/>
            <person name="Chen C."/>
            <person name="Yanf M."/>
            <person name="Daum C."/>
            <person name="Ng V."/>
            <person name="Clum A."/>
            <person name="Steindorff A."/>
            <person name="Ohm R."/>
            <person name="Martin F."/>
            <person name="Silar P."/>
            <person name="Natvig D."/>
            <person name="Lalanne C."/>
            <person name="Gautier V."/>
            <person name="Ament-Velasquez S.L."/>
            <person name="Kruys A."/>
            <person name="Hutchinson M.I."/>
            <person name="Powell A.J."/>
            <person name="Barry K."/>
            <person name="Miller A.N."/>
            <person name="Grigoriev I.V."/>
            <person name="Debuchy R."/>
            <person name="Gladieux P."/>
            <person name="Thoren M.H."/>
            <person name="Johannesson H."/>
        </authorList>
    </citation>
    <scope>NUCLEOTIDE SEQUENCE</scope>
    <source>
        <strain evidence="9">CBS 333.67</strain>
    </source>
</reference>
<keyword evidence="4 9" id="KW-0378">Hydrolase</keyword>
<evidence type="ECO:0000256" key="3">
    <source>
        <dbReference type="ARBA" id="ARBA00022729"/>
    </source>
</evidence>
<evidence type="ECO:0000313" key="10">
    <source>
        <dbReference type="Proteomes" id="UP001273166"/>
    </source>
</evidence>
<dbReference type="Pfam" id="PF00326">
    <property type="entry name" value="Peptidase_S9"/>
    <property type="match status" value="1"/>
</dbReference>
<evidence type="ECO:0000256" key="4">
    <source>
        <dbReference type="ARBA" id="ARBA00022801"/>
    </source>
</evidence>
<accession>A0AAJ0H0J3</accession>
<dbReference type="FunFam" id="3.40.50.1820:FF:000028">
    <property type="entry name" value="S9 family peptidase"/>
    <property type="match status" value="1"/>
</dbReference>
<dbReference type="GO" id="GO:0006508">
    <property type="term" value="P:proteolysis"/>
    <property type="evidence" value="ECO:0007669"/>
    <property type="project" value="UniProtKB-KW"/>
</dbReference>
<proteinExistence type="inferred from homology"/>
<evidence type="ECO:0000313" key="9">
    <source>
        <dbReference type="EMBL" id="KAK3309608.1"/>
    </source>
</evidence>
<dbReference type="PANTHER" id="PTHR42776">
    <property type="entry name" value="SERINE PEPTIDASE S9 FAMILY MEMBER"/>
    <property type="match status" value="1"/>
</dbReference>
<dbReference type="EMBL" id="JAUDZG010000001">
    <property type="protein sequence ID" value="KAK3309608.1"/>
    <property type="molecule type" value="Genomic_DNA"/>
</dbReference>
<keyword evidence="10" id="KW-1185">Reference proteome</keyword>
<dbReference type="InterPro" id="IPR011042">
    <property type="entry name" value="6-blade_b-propeller_TolB-like"/>
</dbReference>
<organism evidence="9 10">
    <name type="scientific">Chaetomium strumarium</name>
    <dbReference type="NCBI Taxonomy" id="1170767"/>
    <lineage>
        <taxon>Eukaryota</taxon>
        <taxon>Fungi</taxon>
        <taxon>Dikarya</taxon>
        <taxon>Ascomycota</taxon>
        <taxon>Pezizomycotina</taxon>
        <taxon>Sordariomycetes</taxon>
        <taxon>Sordariomycetidae</taxon>
        <taxon>Sordariales</taxon>
        <taxon>Chaetomiaceae</taxon>
        <taxon>Chaetomium</taxon>
    </lineage>
</organism>
<gene>
    <name evidence="9" type="ORF">B0T15DRAFT_515945</name>
</gene>
<dbReference type="Gene3D" id="2.120.10.30">
    <property type="entry name" value="TolB, C-terminal domain"/>
    <property type="match status" value="1"/>
</dbReference>
<feature type="region of interest" description="Disordered" evidence="7">
    <location>
        <begin position="457"/>
        <end position="476"/>
    </location>
</feature>
<keyword evidence="3" id="KW-0732">Signal</keyword>